<dbReference type="KEGG" id="mpp:MICPUCDRAFT_59716"/>
<evidence type="ECO:0000313" key="2">
    <source>
        <dbReference type="EMBL" id="EEH56143.1"/>
    </source>
</evidence>
<name>C1MWC6_MICPC</name>
<dbReference type="AlphaFoldDB" id="C1MWC6"/>
<dbReference type="OrthoDB" id="2019121at2759"/>
<feature type="region of interest" description="Disordered" evidence="1">
    <location>
        <begin position="218"/>
        <end position="238"/>
    </location>
</feature>
<proteinExistence type="predicted"/>
<evidence type="ECO:0000313" key="3">
    <source>
        <dbReference type="Proteomes" id="UP000001876"/>
    </source>
</evidence>
<gene>
    <name evidence="2" type="ORF">MICPUCDRAFT_59716</name>
</gene>
<dbReference type="GeneID" id="9685341"/>
<protein>
    <submittedName>
        <fullName evidence="2">Predicted protein</fullName>
    </submittedName>
</protein>
<evidence type="ECO:0000256" key="1">
    <source>
        <dbReference type="SAM" id="MobiDB-lite"/>
    </source>
</evidence>
<dbReference type="EMBL" id="GG663741">
    <property type="protein sequence ID" value="EEH56143.1"/>
    <property type="molecule type" value="Genomic_DNA"/>
</dbReference>
<keyword evidence="3" id="KW-1185">Reference proteome</keyword>
<reference evidence="2 3" key="1">
    <citation type="journal article" date="2009" name="Science">
        <title>Green evolution and dynamic adaptations revealed by genomes of the marine picoeukaryotes Micromonas.</title>
        <authorList>
            <person name="Worden A.Z."/>
            <person name="Lee J.H."/>
            <person name="Mock T."/>
            <person name="Rouze P."/>
            <person name="Simmons M.P."/>
            <person name="Aerts A.L."/>
            <person name="Allen A.E."/>
            <person name="Cuvelier M.L."/>
            <person name="Derelle E."/>
            <person name="Everett M.V."/>
            <person name="Foulon E."/>
            <person name="Grimwood J."/>
            <person name="Gundlach H."/>
            <person name="Henrissat B."/>
            <person name="Napoli C."/>
            <person name="McDonald S.M."/>
            <person name="Parker M.S."/>
            <person name="Rombauts S."/>
            <person name="Salamov A."/>
            <person name="Von Dassow P."/>
            <person name="Badger J.H."/>
            <person name="Coutinho P.M."/>
            <person name="Demir E."/>
            <person name="Dubchak I."/>
            <person name="Gentemann C."/>
            <person name="Eikrem W."/>
            <person name="Gready J.E."/>
            <person name="John U."/>
            <person name="Lanier W."/>
            <person name="Lindquist E.A."/>
            <person name="Lucas S."/>
            <person name="Mayer K.F."/>
            <person name="Moreau H."/>
            <person name="Not F."/>
            <person name="Otillar R."/>
            <person name="Panaud O."/>
            <person name="Pangilinan J."/>
            <person name="Paulsen I."/>
            <person name="Piegu B."/>
            <person name="Poliakov A."/>
            <person name="Robbens S."/>
            <person name="Schmutz J."/>
            <person name="Toulza E."/>
            <person name="Wyss T."/>
            <person name="Zelensky A."/>
            <person name="Zhou K."/>
            <person name="Armbrust E.V."/>
            <person name="Bhattacharya D."/>
            <person name="Goodenough U.W."/>
            <person name="Van de Peer Y."/>
            <person name="Grigoriev I.V."/>
        </authorList>
    </citation>
    <scope>NUCLEOTIDE SEQUENCE [LARGE SCALE GENOMIC DNA]</scope>
    <source>
        <strain evidence="2 3">CCMP1545</strain>
    </source>
</reference>
<sequence length="347" mass="37184">MFAAIESGTARTPWGFDQTTGAASYLGNNDEQRISERHLMHHLDVMTRGFQVETRTRIPAKKLHVRLTRIDASPSASARATAVLAAWDGFPAVSRASAGHAHVVMNGHVGNAREMRELYALPPAEPTGPHFIAKMDGSIVPPPPSPPPSHEGAALILALYAKRFEDKDGDPSDQPSTALTACEGEFVIRLRSFSFVLIDEEKDVVLVARSAESDTHPMFWGTAPSNGGEDGTSTDASHASDDWDGALLLSNDLAAIDVACGGAAAAFPLGAYYYRDASMDVGVIQARSISNWSPYDRVGVRLAVNCRGVKRRVNPLHRVNSSGQVCGLGFFTESGSDLASLSHKFIT</sequence>
<dbReference type="OMA" id="ISERHLM"/>
<accession>C1MWC6</accession>
<dbReference type="Proteomes" id="UP000001876">
    <property type="component" value="Unassembled WGS sequence"/>
</dbReference>
<organism evidence="3">
    <name type="scientific">Micromonas pusilla (strain CCMP1545)</name>
    <name type="common">Picoplanktonic green alga</name>
    <dbReference type="NCBI Taxonomy" id="564608"/>
    <lineage>
        <taxon>Eukaryota</taxon>
        <taxon>Viridiplantae</taxon>
        <taxon>Chlorophyta</taxon>
        <taxon>Mamiellophyceae</taxon>
        <taxon>Mamiellales</taxon>
        <taxon>Mamiellaceae</taxon>
        <taxon>Micromonas</taxon>
    </lineage>
</organism>
<dbReference type="RefSeq" id="XP_003060191.1">
    <property type="nucleotide sequence ID" value="XM_003060145.1"/>
</dbReference>